<gene>
    <name evidence="1" type="ORF">L1987_71446</name>
</gene>
<keyword evidence="2" id="KW-1185">Reference proteome</keyword>
<evidence type="ECO:0000313" key="2">
    <source>
        <dbReference type="Proteomes" id="UP001056120"/>
    </source>
</evidence>
<proteinExistence type="predicted"/>
<name>A0ACB9AU28_9ASTR</name>
<reference evidence="1 2" key="2">
    <citation type="journal article" date="2022" name="Mol. Ecol. Resour.">
        <title>The genomes of chicory, endive, great burdock and yacon provide insights into Asteraceae paleo-polyploidization history and plant inulin production.</title>
        <authorList>
            <person name="Fan W."/>
            <person name="Wang S."/>
            <person name="Wang H."/>
            <person name="Wang A."/>
            <person name="Jiang F."/>
            <person name="Liu H."/>
            <person name="Zhao H."/>
            <person name="Xu D."/>
            <person name="Zhang Y."/>
        </authorList>
    </citation>
    <scope>NUCLEOTIDE SEQUENCE [LARGE SCALE GENOMIC DNA]</scope>
    <source>
        <strain evidence="2">cv. Yunnan</strain>
        <tissue evidence="1">Leaves</tissue>
    </source>
</reference>
<protein>
    <submittedName>
        <fullName evidence="1">Uncharacterized protein</fullName>
    </submittedName>
</protein>
<comment type="caution">
    <text evidence="1">The sequence shown here is derived from an EMBL/GenBank/DDBJ whole genome shotgun (WGS) entry which is preliminary data.</text>
</comment>
<sequence length="274" mass="30029">MLPSAVAFFITPPSISNHLCKLDIHRQSPFSSPNFLTFNLKESEIVYCKSVRLYKPMAAGSDEDVSPAISALEQEALIENEGVAFHRTVGGLHAVVNLLSKWIVAVTFGGLVILRHDVVALWAAMGSVLNLILSVTLKQILKQERPVSRVSSGHGMPSSHAQSIFYTIAFVILSVVEWQGFSGVTAILSMLVVAIGSYFAWLRVSQRNHTTLQVIVGAIVGCVFAICWFWAWEAIVHKAYDSSLLVRILVTIGAAGFSLGFISHVIRHWLKGED</sequence>
<dbReference type="EMBL" id="CM042041">
    <property type="protein sequence ID" value="KAI3712878.1"/>
    <property type="molecule type" value="Genomic_DNA"/>
</dbReference>
<accession>A0ACB9AU28</accession>
<reference evidence="2" key="1">
    <citation type="journal article" date="2022" name="Mol. Ecol. Resour.">
        <title>The genomes of chicory, endive, great burdock and yacon provide insights into Asteraceae palaeo-polyploidization history and plant inulin production.</title>
        <authorList>
            <person name="Fan W."/>
            <person name="Wang S."/>
            <person name="Wang H."/>
            <person name="Wang A."/>
            <person name="Jiang F."/>
            <person name="Liu H."/>
            <person name="Zhao H."/>
            <person name="Xu D."/>
            <person name="Zhang Y."/>
        </authorList>
    </citation>
    <scope>NUCLEOTIDE SEQUENCE [LARGE SCALE GENOMIC DNA]</scope>
    <source>
        <strain evidence="2">cv. Yunnan</strain>
    </source>
</reference>
<dbReference type="Proteomes" id="UP001056120">
    <property type="component" value="Linkage Group LG24"/>
</dbReference>
<evidence type="ECO:0000313" key="1">
    <source>
        <dbReference type="EMBL" id="KAI3712878.1"/>
    </source>
</evidence>
<organism evidence="1 2">
    <name type="scientific">Smallanthus sonchifolius</name>
    <dbReference type="NCBI Taxonomy" id="185202"/>
    <lineage>
        <taxon>Eukaryota</taxon>
        <taxon>Viridiplantae</taxon>
        <taxon>Streptophyta</taxon>
        <taxon>Embryophyta</taxon>
        <taxon>Tracheophyta</taxon>
        <taxon>Spermatophyta</taxon>
        <taxon>Magnoliopsida</taxon>
        <taxon>eudicotyledons</taxon>
        <taxon>Gunneridae</taxon>
        <taxon>Pentapetalae</taxon>
        <taxon>asterids</taxon>
        <taxon>campanulids</taxon>
        <taxon>Asterales</taxon>
        <taxon>Asteraceae</taxon>
        <taxon>Asteroideae</taxon>
        <taxon>Heliantheae alliance</taxon>
        <taxon>Millerieae</taxon>
        <taxon>Smallanthus</taxon>
    </lineage>
</organism>